<organism evidence="2 3">
    <name type="scientific">Uncinocarpus reesii (strain UAMH 1704)</name>
    <dbReference type="NCBI Taxonomy" id="336963"/>
    <lineage>
        <taxon>Eukaryota</taxon>
        <taxon>Fungi</taxon>
        <taxon>Dikarya</taxon>
        <taxon>Ascomycota</taxon>
        <taxon>Pezizomycotina</taxon>
        <taxon>Eurotiomycetes</taxon>
        <taxon>Eurotiomycetidae</taxon>
        <taxon>Onygenales</taxon>
        <taxon>Onygenaceae</taxon>
        <taxon>Uncinocarpus</taxon>
    </lineage>
</organism>
<accession>C4K008</accession>
<dbReference type="InParanoid" id="C4K008"/>
<gene>
    <name evidence="2" type="ORF">UREG_07759</name>
</gene>
<proteinExistence type="predicted"/>
<dbReference type="HOGENOM" id="CLU_1082567_0_0_1"/>
<feature type="region of interest" description="Disordered" evidence="1">
    <location>
        <begin position="34"/>
        <end position="91"/>
    </location>
</feature>
<evidence type="ECO:0000313" key="3">
    <source>
        <dbReference type="Proteomes" id="UP000002058"/>
    </source>
</evidence>
<name>C4K008_UNCRE</name>
<reference evidence="3" key="1">
    <citation type="journal article" date="2009" name="Genome Res.">
        <title>Comparative genomic analyses of the human fungal pathogens Coccidioides and their relatives.</title>
        <authorList>
            <person name="Sharpton T.J."/>
            <person name="Stajich J.E."/>
            <person name="Rounsley S.D."/>
            <person name="Gardner M.J."/>
            <person name="Wortman J.R."/>
            <person name="Jordar V.S."/>
            <person name="Maiti R."/>
            <person name="Kodira C.D."/>
            <person name="Neafsey D.E."/>
            <person name="Zeng Q."/>
            <person name="Hung C.-Y."/>
            <person name="McMahan C."/>
            <person name="Muszewska A."/>
            <person name="Grynberg M."/>
            <person name="Mandel M.A."/>
            <person name="Kellner E.M."/>
            <person name="Barker B.M."/>
            <person name="Galgiani J.N."/>
            <person name="Orbach M.J."/>
            <person name="Kirkland T.N."/>
            <person name="Cole G.T."/>
            <person name="Henn M.R."/>
            <person name="Birren B.W."/>
            <person name="Taylor J.W."/>
        </authorList>
    </citation>
    <scope>NUCLEOTIDE SEQUENCE [LARGE SCALE GENOMIC DNA]</scope>
    <source>
        <strain evidence="3">UAMH 1704</strain>
    </source>
</reference>
<dbReference type="AlphaFoldDB" id="C4K008"/>
<dbReference type="EMBL" id="CH476619">
    <property type="protein sequence ID" value="EEP82894.1"/>
    <property type="molecule type" value="Genomic_DNA"/>
</dbReference>
<evidence type="ECO:0000256" key="1">
    <source>
        <dbReference type="SAM" id="MobiDB-lite"/>
    </source>
</evidence>
<dbReference type="KEGG" id="ure:UREG_07759"/>
<dbReference type="GeneID" id="8442286"/>
<dbReference type="VEuPathDB" id="FungiDB:UREG_07759"/>
<dbReference type="RefSeq" id="XP_002582986.1">
    <property type="nucleotide sequence ID" value="XM_002582940.1"/>
</dbReference>
<protein>
    <submittedName>
        <fullName evidence="2">Uncharacterized protein</fullName>
    </submittedName>
</protein>
<sequence length="257" mass="28142">MPGWQLYEQSLNFAFLDLSSFGYQQFERLGRAQPLSDSPHLCSLRSGTGRNPVPDNEPAQTPSRVLPSRKAKGTPSKTKSSRLVEASDHVSLKSHPGLKASVSSLKDVKDDIKPLRAAGAAVASVYPRVVDRVSELEEVDDDEEEESSESNYSCKRSIIASKGGCEREMACAEDRTRTPTVLGPCRVLSAVHKELCEERFQALRRRAVRTPGAHGRGARANESRWALRRAASPKLPVADAGVAEFVFGAVSPMKIRR</sequence>
<keyword evidence="3" id="KW-1185">Reference proteome</keyword>
<dbReference type="Proteomes" id="UP000002058">
    <property type="component" value="Unassembled WGS sequence"/>
</dbReference>
<evidence type="ECO:0000313" key="2">
    <source>
        <dbReference type="EMBL" id="EEP82894.1"/>
    </source>
</evidence>